<keyword evidence="1" id="KW-1133">Transmembrane helix</keyword>
<dbReference type="AlphaFoldDB" id="A0A8J5XBN2"/>
<evidence type="ECO:0000313" key="2">
    <source>
        <dbReference type="EMBL" id="KAG8457727.1"/>
    </source>
</evidence>
<comment type="caution">
    <text evidence="2">The sequence shown here is derived from an EMBL/GenBank/DDBJ whole genome shotgun (WGS) entry which is preliminary data.</text>
</comment>
<protein>
    <submittedName>
        <fullName evidence="2">Uncharacterized protein</fullName>
    </submittedName>
</protein>
<gene>
    <name evidence="2" type="ORF">KFE25_013233</name>
</gene>
<accession>A0A8J5XBN2</accession>
<feature type="transmembrane region" description="Helical" evidence="1">
    <location>
        <begin position="235"/>
        <end position="258"/>
    </location>
</feature>
<feature type="transmembrane region" description="Helical" evidence="1">
    <location>
        <begin position="167"/>
        <end position="186"/>
    </location>
</feature>
<dbReference type="EMBL" id="JAGTXO010000064">
    <property type="protein sequence ID" value="KAG8457727.1"/>
    <property type="molecule type" value="Genomic_DNA"/>
</dbReference>
<feature type="transmembrane region" description="Helical" evidence="1">
    <location>
        <begin position="61"/>
        <end position="81"/>
    </location>
</feature>
<name>A0A8J5XBN2_DIALT</name>
<feature type="transmembrane region" description="Helical" evidence="1">
    <location>
        <begin position="270"/>
        <end position="288"/>
    </location>
</feature>
<dbReference type="OrthoDB" id="10561159at2759"/>
<evidence type="ECO:0000256" key="1">
    <source>
        <dbReference type="SAM" id="Phobius"/>
    </source>
</evidence>
<reference evidence="2" key="1">
    <citation type="submission" date="2021-05" db="EMBL/GenBank/DDBJ databases">
        <title>The genome of the haptophyte Pavlova lutheri (Diacronema luteri, Pavlovales) - a model for lipid biosynthesis in eukaryotic algae.</title>
        <authorList>
            <person name="Hulatt C.J."/>
            <person name="Posewitz M.C."/>
        </authorList>
    </citation>
    <scope>NUCLEOTIDE SEQUENCE</scope>
    <source>
        <strain evidence="2">NIVA-4/92</strain>
    </source>
</reference>
<keyword evidence="3" id="KW-1185">Reference proteome</keyword>
<evidence type="ECO:0000313" key="3">
    <source>
        <dbReference type="Proteomes" id="UP000751190"/>
    </source>
</evidence>
<feature type="transmembrane region" description="Helical" evidence="1">
    <location>
        <begin position="101"/>
        <end position="122"/>
    </location>
</feature>
<dbReference type="Proteomes" id="UP000751190">
    <property type="component" value="Unassembled WGS sequence"/>
</dbReference>
<proteinExistence type="predicted"/>
<keyword evidence="1" id="KW-0472">Membrane</keyword>
<sequence length="321" mass="34409">MGTCSSQPRPVPPSAPRLPPATIPPLPVLVPATIPPLPVLVELMLTILYRFAVLGTTLVSMLLALAVLQALIITVSTGGSIEHYQTISASVGNWNAPQGRLFFALGTFAAILNVMTLQTFLLTPPAQKPAHSCVHACISSCAKVLSCGGPQQAPALWPFGLEGFIRFWWAALQSLGLYVLACVSYHPQGSERATAWEYRIHDTGASLAFGVSFVLEFIVLHTFPSSMYTARRVFTVLGIVFVAIFMFTQSVLGCTGLVPPETCHAPGGTIAYMSEVALCLCLATIFGLTARDASRTIRVVEQLARSDTDARSPWDGHAQLL</sequence>
<keyword evidence="1" id="KW-0812">Transmembrane</keyword>
<organism evidence="2 3">
    <name type="scientific">Diacronema lutheri</name>
    <name type="common">Unicellular marine alga</name>
    <name type="synonym">Monochrysis lutheri</name>
    <dbReference type="NCBI Taxonomy" id="2081491"/>
    <lineage>
        <taxon>Eukaryota</taxon>
        <taxon>Haptista</taxon>
        <taxon>Haptophyta</taxon>
        <taxon>Pavlovophyceae</taxon>
        <taxon>Pavlovales</taxon>
        <taxon>Pavlovaceae</taxon>
        <taxon>Diacronema</taxon>
    </lineage>
</organism>
<feature type="transmembrane region" description="Helical" evidence="1">
    <location>
        <begin position="206"/>
        <end position="223"/>
    </location>
</feature>